<evidence type="ECO:0000256" key="1">
    <source>
        <dbReference type="SAM" id="Phobius"/>
    </source>
</evidence>
<dbReference type="RefSeq" id="WP_162663977.1">
    <property type="nucleotide sequence ID" value="NZ_CP048020.1"/>
</dbReference>
<organism evidence="3 4">
    <name type="scientific">Treponema vincentii</name>
    <dbReference type="NCBI Taxonomy" id="69710"/>
    <lineage>
        <taxon>Bacteria</taxon>
        <taxon>Pseudomonadati</taxon>
        <taxon>Spirochaetota</taxon>
        <taxon>Spirochaetia</taxon>
        <taxon>Spirochaetales</taxon>
        <taxon>Treponemataceae</taxon>
        <taxon>Treponema</taxon>
    </lineage>
</organism>
<dbReference type="InterPro" id="IPR038765">
    <property type="entry name" value="Papain-like_cys_pep_sf"/>
</dbReference>
<proteinExistence type="predicted"/>
<dbReference type="SUPFAM" id="SSF81296">
    <property type="entry name" value="E set domains"/>
    <property type="match status" value="2"/>
</dbReference>
<keyword evidence="1" id="KW-1133">Transmembrane helix</keyword>
<protein>
    <recommendedName>
        <fullName evidence="2">Transglutaminase-like domain-containing protein</fullName>
    </recommendedName>
</protein>
<evidence type="ECO:0000313" key="3">
    <source>
        <dbReference type="EMBL" id="QHX43663.1"/>
    </source>
</evidence>
<gene>
    <name evidence="3" type="ORF">GWP43_09685</name>
</gene>
<dbReference type="InterPro" id="IPR013783">
    <property type="entry name" value="Ig-like_fold"/>
</dbReference>
<dbReference type="EMBL" id="CP048020">
    <property type="protein sequence ID" value="QHX43663.1"/>
    <property type="molecule type" value="Genomic_DNA"/>
</dbReference>
<dbReference type="PANTHER" id="PTHR38339">
    <property type="entry name" value="TRANSGLUTAMINASE DOMAIN PROTEIN"/>
    <property type="match status" value="1"/>
</dbReference>
<dbReference type="Proteomes" id="UP000464374">
    <property type="component" value="Chromosome"/>
</dbReference>
<evidence type="ECO:0000313" key="4">
    <source>
        <dbReference type="Proteomes" id="UP000464374"/>
    </source>
</evidence>
<dbReference type="Gene3D" id="3.10.620.30">
    <property type="match status" value="1"/>
</dbReference>
<feature type="transmembrane region" description="Helical" evidence="1">
    <location>
        <begin position="12"/>
        <end position="32"/>
    </location>
</feature>
<dbReference type="SMART" id="SM00460">
    <property type="entry name" value="TGc"/>
    <property type="match status" value="1"/>
</dbReference>
<dbReference type="AlphaFoldDB" id="A0A6P1Y3H7"/>
<keyword evidence="1" id="KW-0472">Membrane</keyword>
<accession>A0A6P1Y3H7</accession>
<dbReference type="KEGG" id="trz:GWP43_09685"/>
<dbReference type="InterPro" id="IPR002931">
    <property type="entry name" value="Transglutaminase-like"/>
</dbReference>
<dbReference type="Pfam" id="PF01841">
    <property type="entry name" value="Transglut_core"/>
    <property type="match status" value="1"/>
</dbReference>
<dbReference type="PANTHER" id="PTHR38339:SF1">
    <property type="entry name" value="TRANSGLUTAMINASE-LIKE DOMAIN-CONTAINING PROTEIN"/>
    <property type="match status" value="1"/>
</dbReference>
<dbReference type="Gene3D" id="2.60.40.10">
    <property type="entry name" value="Immunoglobulins"/>
    <property type="match status" value="2"/>
</dbReference>
<evidence type="ECO:0000259" key="2">
    <source>
        <dbReference type="SMART" id="SM00460"/>
    </source>
</evidence>
<dbReference type="InterPro" id="IPR002909">
    <property type="entry name" value="IPT_dom"/>
</dbReference>
<name>A0A6P1Y3H7_9SPIR</name>
<dbReference type="InterPro" id="IPR014756">
    <property type="entry name" value="Ig_E-set"/>
</dbReference>
<sequence>MKLFYLIRKYSWFRFLVFSFVIGGIAAGIIFFSRSTIRSNIIIAVSPQVTVQGEQVTITGKGFGQRSVHSWLMIGNNKIKSDRCIEWTDTKIIFETPDTLYEDILYVVAKNKQGNAVMLVNQTVFPVNSEHTADENLPFIGSLDADSGNVGDLISIHGKNFGHARNDSVVLFTGTQNTVYAQNPAKEAALIGAECSESDFDYEFWSDRELRVRVPDAADTGNVVVITEAGISNPVPFRLKNKYGTKTYTDARTYRLVSEVEISDFLAETPNTFFLQVPLPQKTETQRTVTISSTQPEPFVSSYQGASIFRFHNVESGNKIQIRQEYSVSRSRVETNVNIASLKRTEQNNPLLYAAYTESDDFLPADNTVIKKICRQIIGSETNPYQKARRIYTFLTSEIKARESSVADAGRSILTALEEKNGSAYDLALLFCTLARAAGVPAVPAAGLLVDQEQKAMLHWWAEFYINGFGWIPVDPALASSVPFDTGVADKGRWYFGNLDAYHIAFSRGYQTQTPMLPNGKTTEKIRSYAFRSIWEEATPNISGYSVLWRIPKITGVY</sequence>
<keyword evidence="1" id="KW-0812">Transmembrane</keyword>
<dbReference type="SUPFAM" id="SSF54001">
    <property type="entry name" value="Cysteine proteinases"/>
    <property type="match status" value="1"/>
</dbReference>
<feature type="domain" description="Transglutaminase-like" evidence="2">
    <location>
        <begin position="416"/>
        <end position="478"/>
    </location>
</feature>
<reference evidence="3 4" key="1">
    <citation type="submission" date="2020-01" db="EMBL/GenBank/DDBJ databases">
        <title>Complete genome sequence of a human oral phylogroup 1 Treponema sp. strain ATCC 700766, originally isolated from periodontitis dental plaque.</title>
        <authorList>
            <person name="Chan Y."/>
            <person name="Huo Y.-B."/>
            <person name="Yu X.-L."/>
            <person name="Zeng H."/>
            <person name="Leung W.-K."/>
            <person name="Watt R.M."/>
        </authorList>
    </citation>
    <scope>NUCLEOTIDE SEQUENCE [LARGE SCALE GENOMIC DNA]</scope>
    <source>
        <strain evidence="3 4">OMZ 804</strain>
    </source>
</reference>
<dbReference type="Pfam" id="PF01833">
    <property type="entry name" value="TIG"/>
    <property type="match status" value="1"/>
</dbReference>